<dbReference type="InterPro" id="IPR036188">
    <property type="entry name" value="FAD/NAD-bd_sf"/>
</dbReference>
<dbReference type="Pfam" id="PF01593">
    <property type="entry name" value="Amino_oxidase"/>
    <property type="match status" value="1"/>
</dbReference>
<sequence>MSTIHQGDVFAQYGRNLAKDMHGFLEARAAPVQSLASKASAAWNRHHATPTFDTQSRHDGVIPVGIIGGGMAGLYAGLQLAQCGIPFQILEASDRVGGRCLTYKFDEGDEYDYFDVGPMRFPLPPKGQTGAHTRLRKLFDLLKIDLFDNIIRTDQSLLYYNGIHATTGDKNPSFNAEELGIPKCYVDCGTNALWSDFINPLGELLLKDAKTGGGEGWEEMKRDYDQYSVRAYLQFKYIPSKGLQKRFGIPATPLSVTVVDWMETYQGSGLFDRGVTETVLEALAFGEIEAGPQPEWHCIDGGASVLPKACLLKIKKWAKNIEGMPSEVFIKNSPVTAIYPSDLKDKKSPLVVVTSGGKKHSYSHVISTVPLPNFARIDTSTLDISLRQAHAIRSLGYTPATKVGILFKTAWWKEHKQVGGQSHTDLPIRTIVYPSYGQGQSSRVLIASYCWTNDANKLGNLIDTGADDVLKEVVLRNLATIHQVDVKVLEEQFVEMHAFNWNHNAWGGGAYGSFGPGQYAHIYGALNAPAADGRLQWAGEILSVRHGWIEGALDSAWAAVVRYLYLSNASPDSLHGFYDTWDINWEWHDASPAEDPKRVERRTSSTKGKSRTSRALGNVWADMKKSLSPGAGNTSNLSKVPCEDIRKSNAGGTDTSKVPRIPHSENLLLRHILLHTPDLLATRN</sequence>
<dbReference type="Gene3D" id="3.50.50.60">
    <property type="entry name" value="FAD/NAD(P)-binding domain"/>
    <property type="match status" value="1"/>
</dbReference>
<dbReference type="GO" id="GO:0009063">
    <property type="term" value="P:amino acid catabolic process"/>
    <property type="evidence" value="ECO:0007669"/>
    <property type="project" value="TreeGrafter"/>
</dbReference>
<proteinExistence type="predicted"/>
<feature type="region of interest" description="Disordered" evidence="1">
    <location>
        <begin position="592"/>
        <end position="660"/>
    </location>
</feature>
<name>A8NIC0_COPC7</name>
<dbReference type="AlphaFoldDB" id="A8NIC0"/>
<dbReference type="Gene3D" id="1.10.10.1620">
    <property type="match status" value="1"/>
</dbReference>
<dbReference type="InParanoid" id="A8NIC0"/>
<dbReference type="EMBL" id="AACS02000010">
    <property type="protein sequence ID" value="EAU87992.1"/>
    <property type="molecule type" value="Genomic_DNA"/>
</dbReference>
<dbReference type="InterPro" id="IPR002937">
    <property type="entry name" value="Amino_oxidase"/>
</dbReference>
<dbReference type="SUPFAM" id="SSF51905">
    <property type="entry name" value="FAD/NAD(P)-binding domain"/>
    <property type="match status" value="1"/>
</dbReference>
<gene>
    <name evidence="3" type="ORF">CC1G_01639</name>
</gene>
<dbReference type="Proteomes" id="UP000001861">
    <property type="component" value="Unassembled WGS sequence"/>
</dbReference>
<dbReference type="GO" id="GO:0001716">
    <property type="term" value="F:L-amino-acid oxidase activity"/>
    <property type="evidence" value="ECO:0007669"/>
    <property type="project" value="TreeGrafter"/>
</dbReference>
<feature type="compositionally biased region" description="Basic and acidic residues" evidence="1">
    <location>
        <begin position="592"/>
        <end position="603"/>
    </location>
</feature>
<dbReference type="GeneID" id="6010466"/>
<feature type="domain" description="Amine oxidase" evidence="2">
    <location>
        <begin position="71"/>
        <end position="561"/>
    </location>
</feature>
<evidence type="ECO:0000313" key="3">
    <source>
        <dbReference type="EMBL" id="EAU87992.1"/>
    </source>
</evidence>
<evidence type="ECO:0000256" key="1">
    <source>
        <dbReference type="SAM" id="MobiDB-lite"/>
    </source>
</evidence>
<dbReference type="OrthoDB" id="7777654at2759"/>
<evidence type="ECO:0000259" key="2">
    <source>
        <dbReference type="Pfam" id="PF01593"/>
    </source>
</evidence>
<dbReference type="KEGG" id="cci:CC1G_01639"/>
<comment type="caution">
    <text evidence="3">The sequence shown here is derived from an EMBL/GenBank/DDBJ whole genome shotgun (WGS) entry which is preliminary data.</text>
</comment>
<keyword evidence="4" id="KW-1185">Reference proteome</keyword>
<protein>
    <submittedName>
        <fullName evidence="3">Amine oxidase</fullName>
    </submittedName>
</protein>
<evidence type="ECO:0000313" key="4">
    <source>
        <dbReference type="Proteomes" id="UP000001861"/>
    </source>
</evidence>
<accession>A8NIC0</accession>
<dbReference type="InterPro" id="IPR050281">
    <property type="entry name" value="Flavin_monoamine_oxidase"/>
</dbReference>
<dbReference type="PANTHER" id="PTHR10742">
    <property type="entry name" value="FLAVIN MONOAMINE OXIDASE"/>
    <property type="match status" value="1"/>
</dbReference>
<dbReference type="PANTHER" id="PTHR10742:SF342">
    <property type="entry name" value="AMINE OXIDASE"/>
    <property type="match status" value="1"/>
</dbReference>
<dbReference type="VEuPathDB" id="FungiDB:CC1G_01639"/>
<dbReference type="SUPFAM" id="SSF54373">
    <property type="entry name" value="FAD-linked reductases, C-terminal domain"/>
    <property type="match status" value="1"/>
</dbReference>
<dbReference type="RefSeq" id="XP_001833962.1">
    <property type="nucleotide sequence ID" value="XM_001833910.1"/>
</dbReference>
<reference evidence="3 4" key="1">
    <citation type="journal article" date="2010" name="Proc. Natl. Acad. Sci. U.S.A.">
        <title>Insights into evolution of multicellular fungi from the assembled chromosomes of the mushroom Coprinopsis cinerea (Coprinus cinereus).</title>
        <authorList>
            <person name="Stajich J.E."/>
            <person name="Wilke S.K."/>
            <person name="Ahren D."/>
            <person name="Au C.H."/>
            <person name="Birren B.W."/>
            <person name="Borodovsky M."/>
            <person name="Burns C."/>
            <person name="Canback B."/>
            <person name="Casselton L.A."/>
            <person name="Cheng C.K."/>
            <person name="Deng J."/>
            <person name="Dietrich F.S."/>
            <person name="Fargo D.C."/>
            <person name="Farman M.L."/>
            <person name="Gathman A.C."/>
            <person name="Goldberg J."/>
            <person name="Guigo R."/>
            <person name="Hoegger P.J."/>
            <person name="Hooker J.B."/>
            <person name="Huggins A."/>
            <person name="James T.Y."/>
            <person name="Kamada T."/>
            <person name="Kilaru S."/>
            <person name="Kodira C."/>
            <person name="Kues U."/>
            <person name="Kupfer D."/>
            <person name="Kwan H.S."/>
            <person name="Lomsadze A."/>
            <person name="Li W."/>
            <person name="Lilly W.W."/>
            <person name="Ma L.J."/>
            <person name="Mackey A.J."/>
            <person name="Manning G."/>
            <person name="Martin F."/>
            <person name="Muraguchi H."/>
            <person name="Natvig D.O."/>
            <person name="Palmerini H."/>
            <person name="Ramesh M.A."/>
            <person name="Rehmeyer C.J."/>
            <person name="Roe B.A."/>
            <person name="Shenoy N."/>
            <person name="Stanke M."/>
            <person name="Ter-Hovhannisyan V."/>
            <person name="Tunlid A."/>
            <person name="Velagapudi R."/>
            <person name="Vision T.J."/>
            <person name="Zeng Q."/>
            <person name="Zolan M.E."/>
            <person name="Pukkila P.J."/>
        </authorList>
    </citation>
    <scope>NUCLEOTIDE SEQUENCE [LARGE SCALE GENOMIC DNA]</scope>
    <source>
        <strain evidence="4">Okayama-7 / 130 / ATCC MYA-4618 / FGSC 9003</strain>
    </source>
</reference>
<dbReference type="STRING" id="240176.A8NIC0"/>
<dbReference type="eggNOG" id="KOG0029">
    <property type="taxonomic scope" value="Eukaryota"/>
</dbReference>
<dbReference type="Gene3D" id="3.90.660.10">
    <property type="match status" value="1"/>
</dbReference>
<dbReference type="OMA" id="AMRIPEI"/>
<organism evidence="3 4">
    <name type="scientific">Coprinopsis cinerea (strain Okayama-7 / 130 / ATCC MYA-4618 / FGSC 9003)</name>
    <name type="common">Inky cap fungus</name>
    <name type="synonym">Hormographiella aspergillata</name>
    <dbReference type="NCBI Taxonomy" id="240176"/>
    <lineage>
        <taxon>Eukaryota</taxon>
        <taxon>Fungi</taxon>
        <taxon>Dikarya</taxon>
        <taxon>Basidiomycota</taxon>
        <taxon>Agaricomycotina</taxon>
        <taxon>Agaricomycetes</taxon>
        <taxon>Agaricomycetidae</taxon>
        <taxon>Agaricales</taxon>
        <taxon>Agaricineae</taxon>
        <taxon>Psathyrellaceae</taxon>
        <taxon>Coprinopsis</taxon>
    </lineage>
</organism>